<dbReference type="GO" id="GO:0019632">
    <property type="term" value="P:shikimate metabolic process"/>
    <property type="evidence" value="ECO:0007669"/>
    <property type="project" value="TreeGrafter"/>
</dbReference>
<dbReference type="CDD" id="cd00502">
    <property type="entry name" value="DHQase_I"/>
    <property type="match status" value="1"/>
</dbReference>
<proteinExistence type="predicted"/>
<dbReference type="InterPro" id="IPR001381">
    <property type="entry name" value="DHquinase_I"/>
</dbReference>
<accession>A0A6A1UTI2</accession>
<dbReference type="Pfam" id="PF01487">
    <property type="entry name" value="DHquinase_I"/>
    <property type="match status" value="1"/>
</dbReference>
<dbReference type="PANTHER" id="PTHR21089:SF12">
    <property type="entry name" value="BIFUNCTIONAL 3-DEHYDROQUINATE DEHYDRATASE_SHIKIMATE DEHYDROGENASE, CHLOROPLASTIC"/>
    <property type="match status" value="1"/>
</dbReference>
<dbReference type="GO" id="GO:0009423">
    <property type="term" value="P:chorismate biosynthetic process"/>
    <property type="evidence" value="ECO:0007669"/>
    <property type="project" value="TreeGrafter"/>
</dbReference>
<dbReference type="EMBL" id="RXIC02000026">
    <property type="protein sequence ID" value="KAB1202350.1"/>
    <property type="molecule type" value="Genomic_DNA"/>
</dbReference>
<reference evidence="1 2" key="1">
    <citation type="journal article" date="2019" name="Plant Biotechnol. J.">
        <title>The red bayberry genome and genetic basis of sex determination.</title>
        <authorList>
            <person name="Jia H.M."/>
            <person name="Jia H.J."/>
            <person name="Cai Q.L."/>
            <person name="Wang Y."/>
            <person name="Zhao H.B."/>
            <person name="Yang W.F."/>
            <person name="Wang G.Y."/>
            <person name="Li Y.H."/>
            <person name="Zhan D.L."/>
            <person name="Shen Y.T."/>
            <person name="Niu Q.F."/>
            <person name="Chang L."/>
            <person name="Qiu J."/>
            <person name="Zhao L."/>
            <person name="Xie H.B."/>
            <person name="Fu W.Y."/>
            <person name="Jin J."/>
            <person name="Li X.W."/>
            <person name="Jiao Y."/>
            <person name="Zhou C.C."/>
            <person name="Tu T."/>
            <person name="Chai C.Y."/>
            <person name="Gao J.L."/>
            <person name="Fan L.J."/>
            <person name="van de Weg E."/>
            <person name="Wang J.Y."/>
            <person name="Gao Z.S."/>
        </authorList>
    </citation>
    <scope>NUCLEOTIDE SEQUENCE [LARGE SCALE GENOMIC DNA]</scope>
    <source>
        <tissue evidence="1">Leaves</tissue>
    </source>
</reference>
<dbReference type="InterPro" id="IPR013785">
    <property type="entry name" value="Aldolase_TIM"/>
</dbReference>
<dbReference type="SUPFAM" id="SSF51569">
    <property type="entry name" value="Aldolase"/>
    <property type="match status" value="1"/>
</dbReference>
<keyword evidence="2" id="KW-1185">Reference proteome</keyword>
<protein>
    <submittedName>
        <fullName evidence="1">Bifunctional 3-dehydroquinate dehydratase/shikimate dehydrogenase, chloroplastic</fullName>
    </submittedName>
</protein>
<dbReference type="AlphaFoldDB" id="A0A6A1UTI2"/>
<name>A0A6A1UTI2_9ROSI</name>
<dbReference type="GO" id="GO:0004764">
    <property type="term" value="F:shikimate 3-dehydrogenase (NADP+) activity"/>
    <property type="evidence" value="ECO:0007669"/>
    <property type="project" value="InterPro"/>
</dbReference>
<evidence type="ECO:0000313" key="2">
    <source>
        <dbReference type="Proteomes" id="UP000516437"/>
    </source>
</evidence>
<dbReference type="OrthoDB" id="204377at2759"/>
<dbReference type="NCBIfam" id="TIGR01093">
    <property type="entry name" value="aroD"/>
    <property type="match status" value="1"/>
</dbReference>
<sequence>MDLQIAHGARRNSTLICAPVMAETVDQMLIQARKAKELGADLVEIRLDFLKNFSPRQDLEILIKQCPLPTLITYRPIWEGGQHEGDESKRQNALQIAMELGADYIDVELQVAHDFYNAIQGKKPEKVKIIVSSHNYQNTPSVEEIGNLVARIQATGADIVKVEQLL</sequence>
<gene>
    <name evidence="1" type="ORF">CJ030_MR8G004611</name>
</gene>
<dbReference type="GO" id="GO:0003855">
    <property type="term" value="F:3-dehydroquinate dehydratase activity"/>
    <property type="evidence" value="ECO:0007669"/>
    <property type="project" value="InterPro"/>
</dbReference>
<evidence type="ECO:0000313" key="1">
    <source>
        <dbReference type="EMBL" id="KAB1202350.1"/>
    </source>
</evidence>
<organism evidence="1 2">
    <name type="scientific">Morella rubra</name>
    <name type="common">Chinese bayberry</name>
    <dbReference type="NCBI Taxonomy" id="262757"/>
    <lineage>
        <taxon>Eukaryota</taxon>
        <taxon>Viridiplantae</taxon>
        <taxon>Streptophyta</taxon>
        <taxon>Embryophyta</taxon>
        <taxon>Tracheophyta</taxon>
        <taxon>Spermatophyta</taxon>
        <taxon>Magnoliopsida</taxon>
        <taxon>eudicotyledons</taxon>
        <taxon>Gunneridae</taxon>
        <taxon>Pentapetalae</taxon>
        <taxon>rosids</taxon>
        <taxon>fabids</taxon>
        <taxon>Fagales</taxon>
        <taxon>Myricaceae</taxon>
        <taxon>Morella</taxon>
    </lineage>
</organism>
<dbReference type="Proteomes" id="UP000516437">
    <property type="component" value="Chromosome 8"/>
</dbReference>
<comment type="caution">
    <text evidence="1">The sequence shown here is derived from an EMBL/GenBank/DDBJ whole genome shotgun (WGS) entry which is preliminary data.</text>
</comment>
<dbReference type="InterPro" id="IPR022893">
    <property type="entry name" value="Shikimate_DH_fam"/>
</dbReference>
<dbReference type="PANTHER" id="PTHR21089">
    <property type="entry name" value="SHIKIMATE DEHYDROGENASE"/>
    <property type="match status" value="1"/>
</dbReference>
<dbReference type="Gene3D" id="3.20.20.70">
    <property type="entry name" value="Aldolase class I"/>
    <property type="match status" value="1"/>
</dbReference>